<evidence type="ECO:0000313" key="4">
    <source>
        <dbReference type="EMBL" id="ODS32165.1"/>
    </source>
</evidence>
<comment type="caution">
    <text evidence="4">The sequence shown here is derived from an EMBL/GenBank/DDBJ whole genome shotgun (WGS) entry which is preliminary data.</text>
</comment>
<comment type="catalytic activity">
    <reaction evidence="2">
        <text>2,5-diamino-6-hydroxy-4-(5-phosphoribosylamino)-pyrimidine + H2O = 2,5,6-triamino-4-hydroxypyrimidine + D-ribose 5-phosphate</text>
        <dbReference type="Rhea" id="RHEA:23436"/>
        <dbReference type="ChEBI" id="CHEBI:15377"/>
        <dbReference type="ChEBI" id="CHEBI:58614"/>
        <dbReference type="ChEBI" id="CHEBI:78346"/>
        <dbReference type="ChEBI" id="CHEBI:137796"/>
    </reaction>
</comment>
<evidence type="ECO:0000313" key="5">
    <source>
        <dbReference type="Proteomes" id="UP000094056"/>
    </source>
</evidence>
<feature type="compositionally biased region" description="Basic and acidic residues" evidence="3">
    <location>
        <begin position="7"/>
        <end position="22"/>
    </location>
</feature>
<dbReference type="Proteomes" id="UP000094056">
    <property type="component" value="Unassembled WGS sequence"/>
</dbReference>
<gene>
    <name evidence="4" type="ORF">SCARUB_02726</name>
</gene>
<protein>
    <submittedName>
        <fullName evidence="4">Bacteriophage protein GP30.3</fullName>
    </submittedName>
</protein>
<dbReference type="InterPro" id="IPR037238">
    <property type="entry name" value="YbiA-like_sf"/>
</dbReference>
<name>A0A1E3X956_9BACT</name>
<dbReference type="Gene3D" id="1.10.357.40">
    <property type="entry name" value="YbiA-like"/>
    <property type="match status" value="1"/>
</dbReference>
<proteinExistence type="predicted"/>
<comment type="catalytic activity">
    <reaction evidence="1">
        <text>5-amino-6-(5-phospho-D-ribosylamino)uracil + H2O = 5,6-diaminouracil + D-ribose 5-phosphate</text>
        <dbReference type="Rhea" id="RHEA:55020"/>
        <dbReference type="ChEBI" id="CHEBI:15377"/>
        <dbReference type="ChEBI" id="CHEBI:46252"/>
        <dbReference type="ChEBI" id="CHEBI:58453"/>
        <dbReference type="ChEBI" id="CHEBI:78346"/>
    </reaction>
</comment>
<dbReference type="EMBL" id="MAYW01000075">
    <property type="protein sequence ID" value="ODS32165.1"/>
    <property type="molecule type" value="Genomic_DNA"/>
</dbReference>
<reference evidence="4 5" key="1">
    <citation type="submission" date="2016-07" db="EMBL/GenBank/DDBJ databases">
        <title>Draft genome of Scalindua rubra, obtained from a brine-seawater interface in the Red Sea, sheds light on salt adaptation in anammox bacteria.</title>
        <authorList>
            <person name="Speth D.R."/>
            <person name="Lagkouvardos I."/>
            <person name="Wang Y."/>
            <person name="Qian P.-Y."/>
            <person name="Dutilh B.E."/>
            <person name="Jetten M.S."/>
        </authorList>
    </citation>
    <scope>NUCLEOTIDE SEQUENCE [LARGE SCALE GENOMIC DNA]</scope>
    <source>
        <strain evidence="4">BSI-1</strain>
    </source>
</reference>
<dbReference type="CDD" id="cd15457">
    <property type="entry name" value="NADAR"/>
    <property type="match status" value="1"/>
</dbReference>
<evidence type="ECO:0000256" key="2">
    <source>
        <dbReference type="ARBA" id="ARBA00000751"/>
    </source>
</evidence>
<evidence type="ECO:0000256" key="1">
    <source>
        <dbReference type="ARBA" id="ARBA00000022"/>
    </source>
</evidence>
<feature type="region of interest" description="Disordered" evidence="3">
    <location>
        <begin position="1"/>
        <end position="22"/>
    </location>
</feature>
<dbReference type="AlphaFoldDB" id="A0A1E3X956"/>
<dbReference type="SUPFAM" id="SSF143990">
    <property type="entry name" value="YbiA-like"/>
    <property type="match status" value="1"/>
</dbReference>
<accession>A0A1E3X956</accession>
<organism evidence="4 5">
    <name type="scientific">Candidatus Scalindua rubra</name>
    <dbReference type="NCBI Taxonomy" id="1872076"/>
    <lineage>
        <taxon>Bacteria</taxon>
        <taxon>Pseudomonadati</taxon>
        <taxon>Planctomycetota</taxon>
        <taxon>Candidatus Brocadiia</taxon>
        <taxon>Candidatus Brocadiales</taxon>
        <taxon>Candidatus Scalinduaceae</taxon>
        <taxon>Candidatus Scalindua</taxon>
    </lineage>
</organism>
<evidence type="ECO:0000256" key="3">
    <source>
        <dbReference type="SAM" id="MobiDB-lite"/>
    </source>
</evidence>
<dbReference type="InterPro" id="IPR012816">
    <property type="entry name" value="NADAR"/>
</dbReference>
<sequence length="221" mass="26484">MKQNKNRKLDTQRKSKAEFHPKNDGINHINVYLRGKTKKGRILSNFAKTPFKLYGRQFQSVESFYQSHLSYHEDIRERISKSRSSKARYYRKVEIKDGDPVITWDERVIIYKSRLWEEEIKKAIKAKIYQNLKVKRALLATGDLPLTNYCVKQGKVISYEDFLPDFLMEVRGCLKGLKTKEYVEICEHTLIFKNFFTSLKRRFDYLTQKYNNFDEWIQQSI</sequence>